<organism evidence="1 2">
    <name type="scientific">Legionella spiritensis</name>
    <dbReference type="NCBI Taxonomy" id="452"/>
    <lineage>
        <taxon>Bacteria</taxon>
        <taxon>Pseudomonadati</taxon>
        <taxon>Pseudomonadota</taxon>
        <taxon>Gammaproteobacteria</taxon>
        <taxon>Legionellales</taxon>
        <taxon>Legionellaceae</taxon>
        <taxon>Legionella</taxon>
    </lineage>
</organism>
<evidence type="ECO:0000313" key="2">
    <source>
        <dbReference type="Proteomes" id="UP000054877"/>
    </source>
</evidence>
<sequence length="321" mass="35473">MVVVSDDSVLFSPGLSCLKAIRLPARKNHHVLLIVVCALFLTPLFAKTNPKAIAPDAPPETGNYSLPTAQQPGPFYSFGQDIVDKGNTQIFLQPSYQQLANEQYPNITAALNYGISDSLAVLVYLPVAVNYIEDFRHSSGIGDTGFQAEYAFYNASNRLYTAQATVLVAAKAPTGSARKDPATGYGTPSYFIGGTFNRMYVDWYWFVSPGGTWIAPYQNIHRGSQYYYQFGLGRNIASATNKYILFGLLEVDGEYDKKDKIAGQYDPDSGGNIVYMTPSLSYSTKQFIVQLGVSLPLLQQLNGVQDKIQYLSAMNIIWTFY</sequence>
<dbReference type="AlphaFoldDB" id="A0A0W0YYK9"/>
<accession>A0A0W0YYK9</accession>
<dbReference type="RefSeq" id="WP_231950418.1">
    <property type="nucleotide sequence ID" value="NZ_CAAAII010000001.1"/>
</dbReference>
<evidence type="ECO:0000313" key="1">
    <source>
        <dbReference type="EMBL" id="KTD61727.1"/>
    </source>
</evidence>
<proteinExistence type="predicted"/>
<comment type="caution">
    <text evidence="1">The sequence shown here is derived from an EMBL/GenBank/DDBJ whole genome shotgun (WGS) entry which is preliminary data.</text>
</comment>
<keyword evidence="2" id="KW-1185">Reference proteome</keyword>
<dbReference type="PATRIC" id="fig|452.5.peg.2600"/>
<name>A0A0W0YYK9_LEGSP</name>
<dbReference type="EMBL" id="LNYX01000031">
    <property type="protein sequence ID" value="KTD61727.1"/>
    <property type="molecule type" value="Genomic_DNA"/>
</dbReference>
<dbReference type="Proteomes" id="UP000054877">
    <property type="component" value="Unassembled WGS sequence"/>
</dbReference>
<protein>
    <submittedName>
        <fullName evidence="1">Uncharacterized protein</fullName>
    </submittedName>
</protein>
<gene>
    <name evidence="1" type="ORF">Lspi_2357</name>
</gene>
<dbReference type="STRING" id="452.Lspi_2357"/>
<reference evidence="1 2" key="1">
    <citation type="submission" date="2015-11" db="EMBL/GenBank/DDBJ databases">
        <title>Genomic analysis of 38 Legionella species identifies large and diverse effector repertoires.</title>
        <authorList>
            <person name="Burstein D."/>
            <person name="Amaro F."/>
            <person name="Zusman T."/>
            <person name="Lifshitz Z."/>
            <person name="Cohen O."/>
            <person name="Gilbert J.A."/>
            <person name="Pupko T."/>
            <person name="Shuman H.A."/>
            <person name="Segal G."/>
        </authorList>
    </citation>
    <scope>NUCLEOTIDE SEQUENCE [LARGE SCALE GENOMIC DNA]</scope>
    <source>
        <strain evidence="1 2">Mt.St.Helens-9</strain>
    </source>
</reference>